<accession>A0ABM3KMQ5</accession>
<feature type="domain" description="Fe2OG dioxygenase" evidence="4">
    <location>
        <begin position="201"/>
        <end position="302"/>
    </location>
</feature>
<evidence type="ECO:0000313" key="6">
    <source>
        <dbReference type="RefSeq" id="XP_050939072.1"/>
    </source>
</evidence>
<reference evidence="6" key="2">
    <citation type="submission" date="2025-08" db="UniProtKB">
        <authorList>
            <consortium name="RefSeq"/>
        </authorList>
    </citation>
    <scope>IDENTIFICATION</scope>
    <source>
        <tissue evidence="6">Stem</tissue>
    </source>
</reference>
<keyword evidence="2 3" id="KW-0408">Iron</keyword>
<dbReference type="InterPro" id="IPR027443">
    <property type="entry name" value="IPNS-like_sf"/>
</dbReference>
<evidence type="ECO:0000313" key="5">
    <source>
        <dbReference type="Proteomes" id="UP001652600"/>
    </source>
</evidence>
<sequence>MGDLEDFDHAFIQAPEHRPKLALSDADGIPTIDLSPIFNSVPGTDFPHHLVQQIASACTEWGFFLVVNHGVPPEKRRRIEAAAREFFGQSLEEKRKVRRNEWVVTGYFDTELTKNVRDWKEVFDFVVEDPTVIPASSDPDDTELTQLVNQWPEYPPEFGLSREICEGYVEELEKLGHKLMELIANSLGLPGKRFRDYFKGQTSSVRLNHYPLCPSPELALGVGRHKDPGVLTVLAQDDIGGLEVRRKRDGAWIQVKPVPDSFVVNVGDITQVWSNEKYESVEHRATVNSKRDRYSIAFFFYPSHSTIVEPLEELIGPQNPPKYKPYSFGKFLASRKRSNFKKLNVDNIQISDFKITT</sequence>
<dbReference type="PRINTS" id="PR00682">
    <property type="entry name" value="IPNSYNTHASE"/>
</dbReference>
<dbReference type="PROSITE" id="PS51471">
    <property type="entry name" value="FE2OG_OXY"/>
    <property type="match status" value="1"/>
</dbReference>
<dbReference type="Proteomes" id="UP001652600">
    <property type="component" value="Chromosome 1"/>
</dbReference>
<evidence type="ECO:0000256" key="3">
    <source>
        <dbReference type="RuleBase" id="RU003682"/>
    </source>
</evidence>
<keyword evidence="3" id="KW-0560">Oxidoreductase</keyword>
<comment type="similarity">
    <text evidence="3">Belongs to the iron/ascorbate-dependent oxidoreductase family.</text>
</comment>
<organism evidence="5 6">
    <name type="scientific">Cucumis melo</name>
    <name type="common">Muskmelon</name>
    <dbReference type="NCBI Taxonomy" id="3656"/>
    <lineage>
        <taxon>Eukaryota</taxon>
        <taxon>Viridiplantae</taxon>
        <taxon>Streptophyta</taxon>
        <taxon>Embryophyta</taxon>
        <taxon>Tracheophyta</taxon>
        <taxon>Spermatophyta</taxon>
        <taxon>Magnoliopsida</taxon>
        <taxon>eudicotyledons</taxon>
        <taxon>Gunneridae</taxon>
        <taxon>Pentapetalae</taxon>
        <taxon>rosids</taxon>
        <taxon>fabids</taxon>
        <taxon>Cucurbitales</taxon>
        <taxon>Cucurbitaceae</taxon>
        <taxon>Benincaseae</taxon>
        <taxon>Cucumis</taxon>
    </lineage>
</organism>
<dbReference type="SUPFAM" id="SSF51197">
    <property type="entry name" value="Clavaminate synthase-like"/>
    <property type="match status" value="1"/>
</dbReference>
<reference evidence="5" key="1">
    <citation type="submission" date="2025-05" db="UniProtKB">
        <authorList>
            <consortium name="RefSeq"/>
        </authorList>
    </citation>
    <scope>NUCLEOTIDE SEQUENCE [LARGE SCALE GENOMIC DNA]</scope>
</reference>
<dbReference type="InterPro" id="IPR005123">
    <property type="entry name" value="Oxoglu/Fe-dep_dioxygenase_dom"/>
</dbReference>
<evidence type="ECO:0000256" key="1">
    <source>
        <dbReference type="ARBA" id="ARBA00022723"/>
    </source>
</evidence>
<dbReference type="Gene3D" id="2.60.120.330">
    <property type="entry name" value="B-lactam Antibiotic, Isopenicillin N Synthase, Chain"/>
    <property type="match status" value="1"/>
</dbReference>
<proteinExistence type="inferred from homology"/>
<keyword evidence="5" id="KW-1185">Reference proteome</keyword>
<dbReference type="Pfam" id="PF14226">
    <property type="entry name" value="DIOX_N"/>
    <property type="match status" value="1"/>
</dbReference>
<evidence type="ECO:0000259" key="4">
    <source>
        <dbReference type="PROSITE" id="PS51471"/>
    </source>
</evidence>
<dbReference type="RefSeq" id="XP_050939072.1">
    <property type="nucleotide sequence ID" value="XM_051083115.1"/>
</dbReference>
<dbReference type="InterPro" id="IPR044861">
    <property type="entry name" value="IPNS-like_FE2OG_OXY"/>
</dbReference>
<name>A0ABM3KMQ5_CUCME</name>
<dbReference type="GeneID" id="103495206"/>
<dbReference type="Pfam" id="PF03171">
    <property type="entry name" value="2OG-FeII_Oxy"/>
    <property type="match status" value="1"/>
</dbReference>
<keyword evidence="1 3" id="KW-0479">Metal-binding</keyword>
<dbReference type="InterPro" id="IPR050231">
    <property type="entry name" value="Iron_ascorbate_oxido_reductase"/>
</dbReference>
<protein>
    <submittedName>
        <fullName evidence="6">Jasmonate-induced oxygenase 2-like isoform X1</fullName>
    </submittedName>
</protein>
<evidence type="ECO:0000256" key="2">
    <source>
        <dbReference type="ARBA" id="ARBA00023004"/>
    </source>
</evidence>
<gene>
    <name evidence="6" type="primary">LOC103495206</name>
</gene>
<dbReference type="InterPro" id="IPR026992">
    <property type="entry name" value="DIOX_N"/>
</dbReference>
<dbReference type="PANTHER" id="PTHR47990">
    <property type="entry name" value="2-OXOGLUTARATE (2OG) AND FE(II)-DEPENDENT OXYGENASE SUPERFAMILY PROTEIN-RELATED"/>
    <property type="match status" value="1"/>
</dbReference>